<keyword evidence="2" id="KW-0378">Hydrolase</keyword>
<evidence type="ECO:0000256" key="2">
    <source>
        <dbReference type="ARBA" id="ARBA00022801"/>
    </source>
</evidence>
<dbReference type="InterPro" id="IPR045455">
    <property type="entry name" value="NrS-1_pol-like_helicase"/>
</dbReference>
<evidence type="ECO:0000256" key="3">
    <source>
        <dbReference type="ARBA" id="ARBA00022840"/>
    </source>
</evidence>
<dbReference type="InterPro" id="IPR014015">
    <property type="entry name" value="Helicase_SF3_DNA-vir"/>
</dbReference>
<organism evidence="5">
    <name type="scientific">marine sediment metagenome</name>
    <dbReference type="NCBI Taxonomy" id="412755"/>
    <lineage>
        <taxon>unclassified sequences</taxon>
        <taxon>metagenomes</taxon>
        <taxon>ecological metagenomes</taxon>
    </lineage>
</organism>
<dbReference type="PROSITE" id="PS51206">
    <property type="entry name" value="SF3_HELICASE_1"/>
    <property type="match status" value="1"/>
</dbReference>
<dbReference type="InterPro" id="IPR051620">
    <property type="entry name" value="ORF904-like_C"/>
</dbReference>
<proteinExistence type="predicted"/>
<gene>
    <name evidence="5" type="ORF">LCGC14_0356190</name>
</gene>
<dbReference type="InterPro" id="IPR027417">
    <property type="entry name" value="P-loop_NTPase"/>
</dbReference>
<feature type="domain" description="SF3 helicase" evidence="4">
    <location>
        <begin position="461"/>
        <end position="619"/>
    </location>
</feature>
<sequence>MNFAELFETFQQNMMPEFWGVLVEDLGVTVKSLQILGVGFYPGKQVWVFAERNADGEIIGLTYRTRDGKKFMAEGSKRGLTYVYNENYGEKRYEAGRCHWVQIYRTGRDCPICGRSDWCRVSSDYEDSRGPSAVACNRISEGSTGRVPPDAHLYILDAERQHGANGSVLSESKLPFVIVEGSSDVLAAMDLGYVAIGRPSAKGGMDLLKEMPLARAEIWIIGENDAGVGKEGMEKTFINLKKLSKNIRYVLPPKGIKDLRQWAKSGLTQQVLTEYMERKGRSRPSDMLSSNVPEDIADQFMKDYYTDENGTQLLRLYYDQWIAWSEGIYAKVEKNMLRGRLYEFLRGKRVEAQTKEGKKIVRYAANRNKVSDIIDALNRQCPYYQDPPTWISEQGIQDVSKLIAFKNGILDVDRFCEGDTNLLPLTPDLFTFATFPYDYDPAAWSQMWMDYLAEAFNEDEDSIRLLAQWYGYCCVPDPSMEKLMIFLGPRRAGKGIVIDAMTAMLGKSQCMATSYQQMAEKFGMKPLVGKLAAILGESKQPKERTVNQALEILLRIVGGDLVPVRPMRQEAYDTKLVCRFTIGCNELPMFTDHSQALMGRTNILKFPNSYAGQEDYGLKRRITDEARQGRLINFALWGLKDLHLSGRFIVPGASSEEFAQFRDLTAPMQSFLDECCIISSTSTEPRDRMWTAWRGWCDENGRNPGPKPQFKCWVRQFEPTVELTKEVVDGNREYTFVGIRLQPWTLSHFLGAPE</sequence>
<evidence type="ECO:0000259" key="4">
    <source>
        <dbReference type="PROSITE" id="PS51206"/>
    </source>
</evidence>
<dbReference type="PANTHER" id="PTHR35372">
    <property type="entry name" value="ATP BINDING PROTEIN-RELATED"/>
    <property type="match status" value="1"/>
</dbReference>
<dbReference type="GO" id="GO:0016787">
    <property type="term" value="F:hydrolase activity"/>
    <property type="evidence" value="ECO:0007669"/>
    <property type="project" value="UniProtKB-KW"/>
</dbReference>
<dbReference type="SUPFAM" id="SSF46785">
    <property type="entry name" value="Winged helix' DNA-binding domain"/>
    <property type="match status" value="1"/>
</dbReference>
<dbReference type="EMBL" id="LAZR01000272">
    <property type="protein sequence ID" value="KKN77882.1"/>
    <property type="molecule type" value="Genomic_DNA"/>
</dbReference>
<keyword evidence="1" id="KW-0547">Nucleotide-binding</keyword>
<evidence type="ECO:0000313" key="5">
    <source>
        <dbReference type="EMBL" id="KKN77882.1"/>
    </source>
</evidence>
<accession>A0A0F9TSF2</accession>
<dbReference type="InterPro" id="IPR006500">
    <property type="entry name" value="Helicase_put_C_phage/plasmid"/>
</dbReference>
<keyword evidence="3" id="KW-0067">ATP-binding</keyword>
<protein>
    <recommendedName>
        <fullName evidence="4">SF3 helicase domain-containing protein</fullName>
    </recommendedName>
</protein>
<evidence type="ECO:0000256" key="1">
    <source>
        <dbReference type="ARBA" id="ARBA00022741"/>
    </source>
</evidence>
<dbReference type="PANTHER" id="PTHR35372:SF2">
    <property type="entry name" value="SF3 HELICASE DOMAIN-CONTAINING PROTEIN"/>
    <property type="match status" value="1"/>
</dbReference>
<reference evidence="5" key="1">
    <citation type="journal article" date="2015" name="Nature">
        <title>Complex archaea that bridge the gap between prokaryotes and eukaryotes.</title>
        <authorList>
            <person name="Spang A."/>
            <person name="Saw J.H."/>
            <person name="Jorgensen S.L."/>
            <person name="Zaremba-Niedzwiedzka K."/>
            <person name="Martijn J."/>
            <person name="Lind A.E."/>
            <person name="van Eijk R."/>
            <person name="Schleper C."/>
            <person name="Guy L."/>
            <person name="Ettema T.J."/>
        </authorList>
    </citation>
    <scope>NUCLEOTIDE SEQUENCE</scope>
</reference>
<dbReference type="Pfam" id="PF19263">
    <property type="entry name" value="DUF5906"/>
    <property type="match status" value="1"/>
</dbReference>
<dbReference type="GO" id="GO:0005524">
    <property type="term" value="F:ATP binding"/>
    <property type="evidence" value="ECO:0007669"/>
    <property type="project" value="UniProtKB-KW"/>
</dbReference>
<name>A0A0F9TSF2_9ZZZZ</name>
<dbReference type="AlphaFoldDB" id="A0A0F9TSF2"/>
<dbReference type="Gene3D" id="3.40.50.300">
    <property type="entry name" value="P-loop containing nucleotide triphosphate hydrolases"/>
    <property type="match status" value="1"/>
</dbReference>
<dbReference type="SUPFAM" id="SSF52540">
    <property type="entry name" value="P-loop containing nucleoside triphosphate hydrolases"/>
    <property type="match status" value="1"/>
</dbReference>
<dbReference type="NCBIfam" id="TIGR01613">
    <property type="entry name" value="primase_Cterm"/>
    <property type="match status" value="1"/>
</dbReference>
<comment type="caution">
    <text evidence="5">The sequence shown here is derived from an EMBL/GenBank/DDBJ whole genome shotgun (WGS) entry which is preliminary data.</text>
</comment>
<dbReference type="InterPro" id="IPR036390">
    <property type="entry name" value="WH_DNA-bd_sf"/>
</dbReference>